<proteinExistence type="predicted"/>
<protein>
    <submittedName>
        <fullName evidence="2">Uncharacterized protein</fullName>
    </submittedName>
</protein>
<feature type="region of interest" description="Disordered" evidence="1">
    <location>
        <begin position="129"/>
        <end position="164"/>
    </location>
</feature>
<reference evidence="2" key="1">
    <citation type="journal article" date="2020" name="Viruses">
        <title>Entomological Assessment of the Status and Risk of Mosquito-borne Arboviral Transmission in Ghana.</title>
        <authorList>
            <person name="Amoa-Bosompem M."/>
            <person name="Kobayashi D."/>
            <person name="Murota K."/>
            <person name="Faizah A.N."/>
            <person name="Itokawa K."/>
            <person name="Fujita R."/>
            <person name="Osei J.H.N."/>
            <person name="Agbosu E."/>
            <person name="Pratt D."/>
            <person name="Kimura S."/>
            <person name="Kwofie K.D."/>
            <person name="Ohashi M."/>
            <person name="Bonney J.H.K."/>
            <person name="Dadzie S."/>
            <person name="Sasaki T."/>
            <person name="Ohta N."/>
            <person name="Isawa H."/>
            <person name="Sawabe K."/>
            <person name="Iwanaga S."/>
        </authorList>
    </citation>
    <scope>NUCLEOTIDE SEQUENCE</scope>
    <source>
        <strain evidence="2">16GH61</strain>
    </source>
</reference>
<feature type="region of interest" description="Disordered" evidence="1">
    <location>
        <begin position="177"/>
        <end position="200"/>
    </location>
</feature>
<accession>A0A679DYK8</accession>
<feature type="region of interest" description="Disordered" evidence="1">
    <location>
        <begin position="1"/>
        <end position="89"/>
    </location>
</feature>
<sequence>MATNQRCPTTVGLGTAPARAGPGGSKEPRATSHITQQKKRRAPRRPAPKSPAGATPAQGPAGADAPGPSRKGNRRCRGGPATAHSQGSAELRVGRSFRVWMMRMESLFQKQAEEIALLRCEVRRLRLGDKSGAPSGVVGETAPALSPGPKPSDSQIDADSCLSGNSNGQARTFAAVVKDQPSAPSPRSLSPSQVGGKLSSAGSSVKGASISASTLSLNTVPFRKVKGDKLYANGVRKNATVDPPPYAGKSLQAAALKGQVVTNSRPPFCATETILVKRPISTSTKSKVCSESADEIKCDATLYYYLIDKFAYMPRDNRIMGLMHNALTRYLTDYDCSNYSIGQIYRLKIDAVRAALFPPREEQETRVLLRDYDPKVLEKHAQWTGEGILGRNSWWQSSERRMPKVKK</sequence>
<dbReference type="EMBL" id="LC496785">
    <property type="protein sequence ID" value="BBN21001.1"/>
    <property type="molecule type" value="Genomic_RNA"/>
</dbReference>
<evidence type="ECO:0000256" key="1">
    <source>
        <dbReference type="SAM" id="MobiDB-lite"/>
    </source>
</evidence>
<feature type="compositionally biased region" description="Low complexity" evidence="1">
    <location>
        <begin position="181"/>
        <end position="192"/>
    </location>
</feature>
<evidence type="ECO:0000313" key="2">
    <source>
        <dbReference type="EMBL" id="BBN21001.1"/>
    </source>
</evidence>
<feature type="compositionally biased region" description="Polar residues" evidence="1">
    <location>
        <begin position="152"/>
        <end position="164"/>
    </location>
</feature>
<feature type="compositionally biased region" description="Basic residues" evidence="1">
    <location>
        <begin position="36"/>
        <end position="47"/>
    </location>
</feature>
<organism evidence="2">
    <name type="scientific">Korle-bu Aedes virus</name>
    <dbReference type="NCBI Taxonomy" id="2605631"/>
    <lineage>
        <taxon>Viruses</taxon>
        <taxon>Riboviria</taxon>
    </lineage>
</organism>
<feature type="compositionally biased region" description="Low complexity" evidence="1">
    <location>
        <begin position="50"/>
        <end position="68"/>
    </location>
</feature>
<name>A0A679DYK8_9VIRU</name>